<evidence type="ECO:0000256" key="3">
    <source>
        <dbReference type="SAM" id="Phobius"/>
    </source>
</evidence>
<dbReference type="Proteomes" id="UP000683575">
    <property type="component" value="Chromosome"/>
</dbReference>
<dbReference type="RefSeq" id="WP_216938442.1">
    <property type="nucleotide sequence ID" value="NZ_CP077062.1"/>
</dbReference>
<dbReference type="GO" id="GO:0016020">
    <property type="term" value="C:membrane"/>
    <property type="evidence" value="ECO:0007669"/>
    <property type="project" value="UniProtKB-SubCell"/>
</dbReference>
<organism evidence="4 5">
    <name type="scientific">Nocardioides panacis</name>
    <dbReference type="NCBI Taxonomy" id="2849501"/>
    <lineage>
        <taxon>Bacteria</taxon>
        <taxon>Bacillati</taxon>
        <taxon>Actinomycetota</taxon>
        <taxon>Actinomycetes</taxon>
        <taxon>Propionibacteriales</taxon>
        <taxon>Nocardioidaceae</taxon>
        <taxon>Nocardioides</taxon>
    </lineage>
</organism>
<evidence type="ECO:0008006" key="6">
    <source>
        <dbReference type="Google" id="ProtNLM"/>
    </source>
</evidence>
<evidence type="ECO:0000313" key="5">
    <source>
        <dbReference type="Proteomes" id="UP000683575"/>
    </source>
</evidence>
<feature type="transmembrane region" description="Helical" evidence="3">
    <location>
        <begin position="20"/>
        <end position="40"/>
    </location>
</feature>
<evidence type="ECO:0000313" key="4">
    <source>
        <dbReference type="EMBL" id="QWZ06996.1"/>
    </source>
</evidence>
<keyword evidence="3" id="KW-0812">Transmembrane</keyword>
<dbReference type="KEGG" id="nps:KRR39_15960"/>
<evidence type="ECO:0000256" key="1">
    <source>
        <dbReference type="ARBA" id="ARBA00004370"/>
    </source>
</evidence>
<dbReference type="EMBL" id="CP077062">
    <property type="protein sequence ID" value="QWZ06996.1"/>
    <property type="molecule type" value="Genomic_DNA"/>
</dbReference>
<proteinExistence type="predicted"/>
<keyword evidence="3" id="KW-1133">Transmembrane helix</keyword>
<keyword evidence="5" id="KW-1185">Reference proteome</keyword>
<dbReference type="PANTHER" id="PTHR37042:SF4">
    <property type="entry name" value="OUTER MEMBRANE PROTEIN RV1973"/>
    <property type="match status" value="1"/>
</dbReference>
<reference evidence="4" key="1">
    <citation type="submission" date="2021-06" db="EMBL/GenBank/DDBJ databases">
        <title>Complete genome sequence of Nocardioides sp. G188.</title>
        <authorList>
            <person name="Im W.-T."/>
        </authorList>
    </citation>
    <scope>NUCLEOTIDE SEQUENCE</scope>
    <source>
        <strain evidence="4">G188</strain>
    </source>
</reference>
<name>A0A975XZ28_9ACTN</name>
<comment type="subcellular location">
    <subcellularLocation>
        <location evidence="1">Membrane</location>
    </subcellularLocation>
</comment>
<accession>A0A975XZ28</accession>
<dbReference type="AlphaFoldDB" id="A0A975XZ28"/>
<gene>
    <name evidence="4" type="ORF">KRR39_15960</name>
</gene>
<dbReference type="PANTHER" id="PTHR37042">
    <property type="entry name" value="OUTER MEMBRANE PROTEIN RV1973"/>
    <property type="match status" value="1"/>
</dbReference>
<evidence type="ECO:0000256" key="2">
    <source>
        <dbReference type="ARBA" id="ARBA00023136"/>
    </source>
</evidence>
<sequence>MTHESIDTVDSRGSGPSWPVVAVLGVVALALVLTAAWLGLATWDYREVRDQDAVDEASRTAPAAAERASAAILSYDYGSLDADEKAAERYMTPAYRKQYKDTFDRLVRPNAAEVRAKVQAEVKASGVAHADADRVNVLLYVNQSTTSTANGGRPQVALNRVQLSMVRQGGTWLVDGITSY</sequence>
<keyword evidence="2 3" id="KW-0472">Membrane</keyword>
<protein>
    <recommendedName>
        <fullName evidence="6">Mce-associated membrane protein</fullName>
    </recommendedName>
</protein>